<sequence length="203" mass="22030">MNKVIANPAFVAVLGILSGTLMGLGWFLRAGELLMTQLMATIPAPVVVEGKAQGWDFWTIEIEGLSSELKEERARLRSQAETLNQRAARLASEQQELSKIRTDIEGMRAEIARKVIEITADEARNLKSLAATYATLSPAAAVSILREMDDTTVVKILSLMKSDVVGPIFEQMAITPGPDGTMAKRAAALSEKLRLMKSTKTAS</sequence>
<keyword evidence="1" id="KW-0175">Coiled coil</keyword>
<proteinExistence type="predicted"/>
<keyword evidence="2" id="KW-1133">Transmembrane helix</keyword>
<dbReference type="AlphaFoldDB" id="A0A1D8AW56"/>
<dbReference type="EMBL" id="CP016094">
    <property type="protein sequence ID" value="AOS45113.1"/>
    <property type="molecule type" value="Genomic_DNA"/>
</dbReference>
<evidence type="ECO:0000313" key="4">
    <source>
        <dbReference type="Proteomes" id="UP000095228"/>
    </source>
</evidence>
<feature type="transmembrane region" description="Helical" evidence="2">
    <location>
        <begin position="6"/>
        <end position="28"/>
    </location>
</feature>
<accession>A0A1D8AW56</accession>
<protein>
    <recommendedName>
        <fullName evidence="5">MgtE intracellular N domain protein</fullName>
    </recommendedName>
</protein>
<dbReference type="OrthoDB" id="193297at2"/>
<reference evidence="3 4" key="1">
    <citation type="submission" date="2016-06" db="EMBL/GenBank/DDBJ databases">
        <title>Three novel species with peptidoglycan cell walls form the new genus Lacunisphaera gen. nov. in the family Opitutaceae of the verrucomicrobial subdivision 4.</title>
        <authorList>
            <person name="Rast P."/>
            <person name="Gloeckner I."/>
            <person name="Jogler M."/>
            <person name="Boedeker C."/>
            <person name="Jeske O."/>
            <person name="Wiegand S."/>
            <person name="Reinhardt R."/>
            <person name="Schumann P."/>
            <person name="Rohde M."/>
            <person name="Spring S."/>
            <person name="Gloeckner F.O."/>
            <person name="Jogler C."/>
        </authorList>
    </citation>
    <scope>NUCLEOTIDE SEQUENCE [LARGE SCALE GENOMIC DNA]</scope>
    <source>
        <strain evidence="3 4">IG16b</strain>
    </source>
</reference>
<dbReference type="Proteomes" id="UP000095228">
    <property type="component" value="Chromosome"/>
</dbReference>
<dbReference type="KEGG" id="obg:Verru16b_02189"/>
<dbReference type="STRING" id="1838286.Verru16b_02189"/>
<keyword evidence="2" id="KW-0812">Transmembrane</keyword>
<feature type="coiled-coil region" evidence="1">
    <location>
        <begin position="62"/>
        <end position="110"/>
    </location>
</feature>
<keyword evidence="4" id="KW-1185">Reference proteome</keyword>
<dbReference type="RefSeq" id="WP_069962299.1">
    <property type="nucleotide sequence ID" value="NZ_CP016094.1"/>
</dbReference>
<name>A0A1D8AW56_9BACT</name>
<organism evidence="3 4">
    <name type="scientific">Lacunisphaera limnophila</name>
    <dbReference type="NCBI Taxonomy" id="1838286"/>
    <lineage>
        <taxon>Bacteria</taxon>
        <taxon>Pseudomonadati</taxon>
        <taxon>Verrucomicrobiota</taxon>
        <taxon>Opitutia</taxon>
        <taxon>Opitutales</taxon>
        <taxon>Opitutaceae</taxon>
        <taxon>Lacunisphaera</taxon>
    </lineage>
</organism>
<gene>
    <name evidence="3" type="ORF">Verru16b_02189</name>
</gene>
<evidence type="ECO:0000256" key="1">
    <source>
        <dbReference type="SAM" id="Coils"/>
    </source>
</evidence>
<evidence type="ECO:0008006" key="5">
    <source>
        <dbReference type="Google" id="ProtNLM"/>
    </source>
</evidence>
<evidence type="ECO:0000313" key="3">
    <source>
        <dbReference type="EMBL" id="AOS45113.1"/>
    </source>
</evidence>
<keyword evidence="2" id="KW-0472">Membrane</keyword>
<evidence type="ECO:0000256" key="2">
    <source>
        <dbReference type="SAM" id="Phobius"/>
    </source>
</evidence>